<accession>A0A314YIA4</accession>
<dbReference type="EMBL" id="PJQY01001281">
    <property type="protein sequence ID" value="PQQ04054.1"/>
    <property type="molecule type" value="Genomic_DNA"/>
</dbReference>
<name>A0A314YIA4_PRUYE</name>
<gene>
    <name evidence="1" type="ORF">Pyn_35298</name>
</gene>
<evidence type="ECO:0000313" key="1">
    <source>
        <dbReference type="EMBL" id="PQQ04054.1"/>
    </source>
</evidence>
<dbReference type="AlphaFoldDB" id="A0A314YIA4"/>
<sequence length="98" mass="11222">MLDLNSRTWQPAVAFLPNEMQDRYPRLCSLSRYVRSIMPIPSKWKFSNRQIASYHRDSNAAGNEYGSTSQCIRLLRTTETAMLPAMNMEGESLLLPPV</sequence>
<protein>
    <submittedName>
        <fullName evidence="1">Uncharacterized protein</fullName>
    </submittedName>
</protein>
<comment type="caution">
    <text evidence="1">The sequence shown here is derived from an EMBL/GenBank/DDBJ whole genome shotgun (WGS) entry which is preliminary data.</text>
</comment>
<dbReference type="Proteomes" id="UP000250321">
    <property type="component" value="Unassembled WGS sequence"/>
</dbReference>
<reference evidence="1 2" key="1">
    <citation type="submission" date="2018-02" db="EMBL/GenBank/DDBJ databases">
        <title>Draft genome of wild Prunus yedoensis var. nudiflora.</title>
        <authorList>
            <person name="Baek S."/>
            <person name="Kim J.-H."/>
            <person name="Choi K."/>
            <person name="Kim G.-B."/>
            <person name="Cho A."/>
            <person name="Jang H."/>
            <person name="Shin C.-H."/>
            <person name="Yu H.-J."/>
            <person name="Mun J.-H."/>
        </authorList>
    </citation>
    <scope>NUCLEOTIDE SEQUENCE [LARGE SCALE GENOMIC DNA]</scope>
    <source>
        <strain evidence="2">cv. Jeju island</strain>
        <tissue evidence="1">Leaf</tissue>
    </source>
</reference>
<organism evidence="1 2">
    <name type="scientific">Prunus yedoensis var. nudiflora</name>
    <dbReference type="NCBI Taxonomy" id="2094558"/>
    <lineage>
        <taxon>Eukaryota</taxon>
        <taxon>Viridiplantae</taxon>
        <taxon>Streptophyta</taxon>
        <taxon>Embryophyta</taxon>
        <taxon>Tracheophyta</taxon>
        <taxon>Spermatophyta</taxon>
        <taxon>Magnoliopsida</taxon>
        <taxon>eudicotyledons</taxon>
        <taxon>Gunneridae</taxon>
        <taxon>Pentapetalae</taxon>
        <taxon>rosids</taxon>
        <taxon>fabids</taxon>
        <taxon>Rosales</taxon>
        <taxon>Rosaceae</taxon>
        <taxon>Amygdaloideae</taxon>
        <taxon>Amygdaleae</taxon>
        <taxon>Prunus</taxon>
    </lineage>
</organism>
<keyword evidence="2" id="KW-1185">Reference proteome</keyword>
<proteinExistence type="predicted"/>
<evidence type="ECO:0000313" key="2">
    <source>
        <dbReference type="Proteomes" id="UP000250321"/>
    </source>
</evidence>